<evidence type="ECO:0000259" key="4">
    <source>
        <dbReference type="PROSITE" id="PS51000"/>
    </source>
</evidence>
<dbReference type="InterPro" id="IPR036390">
    <property type="entry name" value="WH_DNA-bd_sf"/>
</dbReference>
<dbReference type="InterPro" id="IPR036388">
    <property type="entry name" value="WH-like_DNA-bd_sf"/>
</dbReference>
<dbReference type="PANTHER" id="PTHR41247">
    <property type="entry name" value="HTH-TYPE TRANSCRIPTIONAL REPRESSOR YCNK"/>
    <property type="match status" value="1"/>
</dbReference>
<protein>
    <recommendedName>
        <fullName evidence="7">HTH deoR-type domain-containing protein</fullName>
    </recommendedName>
</protein>
<dbReference type="AlphaFoldDB" id="A0A177KQG6"/>
<evidence type="ECO:0000313" key="6">
    <source>
        <dbReference type="Proteomes" id="UP000077271"/>
    </source>
</evidence>
<reference evidence="5 6" key="1">
    <citation type="submission" date="2016-01" db="EMBL/GenBank/DDBJ databases">
        <title>Investigation of taxonomic status of Bacillus aminovorans.</title>
        <authorList>
            <person name="Verma A."/>
            <person name="Pal Y."/>
            <person name="Krishnamurthi S."/>
        </authorList>
    </citation>
    <scope>NUCLEOTIDE SEQUENCE [LARGE SCALE GENOMIC DNA]</scope>
    <source>
        <strain evidence="5 6">DSM 4337</strain>
    </source>
</reference>
<dbReference type="SMART" id="SM00420">
    <property type="entry name" value="HTH_DEOR"/>
    <property type="match status" value="1"/>
</dbReference>
<dbReference type="Proteomes" id="UP000077271">
    <property type="component" value="Unassembled WGS sequence"/>
</dbReference>
<evidence type="ECO:0000259" key="3">
    <source>
        <dbReference type="PROSITE" id="PS50181"/>
    </source>
</evidence>
<evidence type="ECO:0008006" key="7">
    <source>
        <dbReference type="Google" id="ProtNLM"/>
    </source>
</evidence>
<dbReference type="PROSITE" id="PS51000">
    <property type="entry name" value="HTH_DEOR_2"/>
    <property type="match status" value="1"/>
</dbReference>
<name>A0A177KQG6_9BACI</name>
<feature type="domain" description="HTH deoR-type" evidence="4">
    <location>
        <begin position="3"/>
        <end position="58"/>
    </location>
</feature>
<dbReference type="PANTHER" id="PTHR41247:SF1">
    <property type="entry name" value="HTH-TYPE TRANSCRIPTIONAL REPRESSOR YCNK"/>
    <property type="match status" value="1"/>
</dbReference>
<dbReference type="OrthoDB" id="9797223at2"/>
<feature type="domain" description="F-box" evidence="3">
    <location>
        <begin position="1"/>
        <end position="40"/>
    </location>
</feature>
<comment type="caution">
    <text evidence="5">The sequence shown here is derived from an EMBL/GenBank/DDBJ whole genome shotgun (WGS) entry which is preliminary data.</text>
</comment>
<dbReference type="InterPro" id="IPR008719">
    <property type="entry name" value="N2O_reductase_NosL"/>
</dbReference>
<sequence>MLPLERKQQILTWLEEEETLRISEISKRLDVSVMTVYRDLKPLIEEQKVLKTSNGVTYTPENTVVSKNCSYCNKPSNTRFSVQLIKSNNRVEHTCCAHCALLRYQDIEQKVSQIICYDFLKETTISARIATFLFNSDLQLNHCQPQVLIFESIKQAKQFQLGFGGEIYQFEGAVDKVNEVMKGKGCNKSII</sequence>
<evidence type="ECO:0000256" key="1">
    <source>
        <dbReference type="ARBA" id="ARBA00023015"/>
    </source>
</evidence>
<dbReference type="PROSITE" id="PS50181">
    <property type="entry name" value="FBOX"/>
    <property type="match status" value="1"/>
</dbReference>
<evidence type="ECO:0000256" key="2">
    <source>
        <dbReference type="ARBA" id="ARBA00023163"/>
    </source>
</evidence>
<proteinExistence type="predicted"/>
<dbReference type="SUPFAM" id="SSF46785">
    <property type="entry name" value="Winged helix' DNA-binding domain"/>
    <property type="match status" value="1"/>
</dbReference>
<dbReference type="EMBL" id="LQWZ01000024">
    <property type="protein sequence ID" value="OAH55414.1"/>
    <property type="molecule type" value="Genomic_DNA"/>
</dbReference>
<dbReference type="SUPFAM" id="SSF160387">
    <property type="entry name" value="NosL/MerB-like"/>
    <property type="match status" value="1"/>
</dbReference>
<dbReference type="RefSeq" id="WP_063975022.1">
    <property type="nucleotide sequence ID" value="NZ_LQWZ01000024.1"/>
</dbReference>
<dbReference type="InterPro" id="IPR001810">
    <property type="entry name" value="F-box_dom"/>
</dbReference>
<organism evidence="5 6">
    <name type="scientific">Domibacillus aminovorans</name>
    <dbReference type="NCBI Taxonomy" id="29332"/>
    <lineage>
        <taxon>Bacteria</taxon>
        <taxon>Bacillati</taxon>
        <taxon>Bacillota</taxon>
        <taxon>Bacilli</taxon>
        <taxon>Bacillales</taxon>
        <taxon>Bacillaceae</taxon>
        <taxon>Domibacillus</taxon>
    </lineage>
</organism>
<evidence type="ECO:0000313" key="5">
    <source>
        <dbReference type="EMBL" id="OAH55414.1"/>
    </source>
</evidence>
<dbReference type="Pfam" id="PF08220">
    <property type="entry name" value="HTH_DeoR"/>
    <property type="match status" value="1"/>
</dbReference>
<keyword evidence="1" id="KW-0805">Transcription regulation</keyword>
<dbReference type="GO" id="GO:0003700">
    <property type="term" value="F:DNA-binding transcription factor activity"/>
    <property type="evidence" value="ECO:0007669"/>
    <property type="project" value="InterPro"/>
</dbReference>
<dbReference type="InterPro" id="IPR001034">
    <property type="entry name" value="DeoR_HTH"/>
</dbReference>
<dbReference type="Gene3D" id="1.10.10.10">
    <property type="entry name" value="Winged helix-like DNA-binding domain superfamily/Winged helix DNA-binding domain"/>
    <property type="match status" value="1"/>
</dbReference>
<accession>A0A177KQG6</accession>
<keyword evidence="2" id="KW-0804">Transcription</keyword>
<gene>
    <name evidence="5" type="ORF">AWH48_20090</name>
</gene>